<accession>A0A7Y8KX32</accession>
<dbReference type="AlphaFoldDB" id="A0A7Y8KX32"/>
<protein>
    <submittedName>
        <fullName evidence="1">Uncharacterized protein</fullName>
    </submittedName>
</protein>
<organism evidence="1 2">
    <name type="scientific">Hydrogenophaga aromaticivorans</name>
    <dbReference type="NCBI Taxonomy" id="2610898"/>
    <lineage>
        <taxon>Bacteria</taxon>
        <taxon>Pseudomonadati</taxon>
        <taxon>Pseudomonadota</taxon>
        <taxon>Betaproteobacteria</taxon>
        <taxon>Burkholderiales</taxon>
        <taxon>Comamonadaceae</taxon>
        <taxon>Hydrogenophaga</taxon>
    </lineage>
</organism>
<comment type="caution">
    <text evidence="1">The sequence shown here is derived from an EMBL/GenBank/DDBJ whole genome shotgun (WGS) entry which is preliminary data.</text>
</comment>
<keyword evidence="2" id="KW-1185">Reference proteome</keyword>
<name>A0A7Y8KX32_9BURK</name>
<dbReference type="EMBL" id="VYGV01000011">
    <property type="protein sequence ID" value="NWF46155.1"/>
    <property type="molecule type" value="Genomic_DNA"/>
</dbReference>
<gene>
    <name evidence="1" type="ORF">F3K02_12960</name>
</gene>
<sequence length="131" mass="14239">MCVLTVQRHHHPKKLFSAAPSWRGLSFAHPQWKACVGHPFINTAFAEERNTLKTRFTVHIEVDVHDSKQLYQAALKTLTEGDGLDAESAKSLIGLDEANAHVTECLIAILDPGTPPAGTSITGTTVEFHAA</sequence>
<reference evidence="1 2" key="1">
    <citation type="submission" date="2019-09" db="EMBL/GenBank/DDBJ databases">
        <title>Hydrogenophaga aromatica sp. nov., isolated from a para-xylene-degrading enrichment culture.</title>
        <authorList>
            <person name="Tancsics A."/>
            <person name="Banerjee S."/>
        </authorList>
    </citation>
    <scope>NUCLEOTIDE SEQUENCE [LARGE SCALE GENOMIC DNA]</scope>
    <source>
        <strain evidence="1 2">D2P1</strain>
    </source>
</reference>
<evidence type="ECO:0000313" key="1">
    <source>
        <dbReference type="EMBL" id="NWF46155.1"/>
    </source>
</evidence>
<dbReference type="Proteomes" id="UP000545507">
    <property type="component" value="Unassembled WGS sequence"/>
</dbReference>
<dbReference type="RefSeq" id="WP_218179456.1">
    <property type="nucleotide sequence ID" value="NZ_VYGV01000011.1"/>
</dbReference>
<proteinExistence type="predicted"/>
<evidence type="ECO:0000313" key="2">
    <source>
        <dbReference type="Proteomes" id="UP000545507"/>
    </source>
</evidence>